<dbReference type="AlphaFoldDB" id="A0A1C7MG34"/>
<reference evidence="1 2" key="1">
    <citation type="submission" date="2016-03" db="EMBL/GenBank/DDBJ databases">
        <title>Whole genome sequencing of Grifola frondosa 9006-11.</title>
        <authorList>
            <person name="Min B."/>
            <person name="Park H."/>
            <person name="Kim J.-G."/>
            <person name="Cho H."/>
            <person name="Oh Y.-L."/>
            <person name="Kong W.-S."/>
            <person name="Choi I.-G."/>
        </authorList>
    </citation>
    <scope>NUCLEOTIDE SEQUENCE [LARGE SCALE GENOMIC DNA]</scope>
    <source>
        <strain evidence="1 2">9006-11</strain>
    </source>
</reference>
<dbReference type="OrthoDB" id="3237761at2759"/>
<evidence type="ECO:0000313" key="1">
    <source>
        <dbReference type="EMBL" id="OBZ75429.1"/>
    </source>
</evidence>
<keyword evidence="2" id="KW-1185">Reference proteome</keyword>
<evidence type="ECO:0000313" key="2">
    <source>
        <dbReference type="Proteomes" id="UP000092993"/>
    </source>
</evidence>
<dbReference type="Proteomes" id="UP000092993">
    <property type="component" value="Unassembled WGS sequence"/>
</dbReference>
<comment type="caution">
    <text evidence="1">The sequence shown here is derived from an EMBL/GenBank/DDBJ whole genome shotgun (WGS) entry which is preliminary data.</text>
</comment>
<dbReference type="EMBL" id="LUGG01000004">
    <property type="protein sequence ID" value="OBZ75429.1"/>
    <property type="molecule type" value="Genomic_DNA"/>
</dbReference>
<dbReference type="OMA" id="MAMDTFA"/>
<proteinExistence type="predicted"/>
<gene>
    <name evidence="1" type="ORF">A0H81_04123</name>
</gene>
<name>A0A1C7MG34_GRIFR</name>
<sequence>MMARSRSMSVRPAPRYSDYILLMAMDTFAPGARVFFLDGDRTRYGVVQSVETIDGVQVVVIKVDGGGPQMKLPVASISRAG</sequence>
<accession>A0A1C7MG34</accession>
<organism evidence="1 2">
    <name type="scientific">Grifola frondosa</name>
    <name type="common">Maitake</name>
    <name type="synonym">Polyporus frondosus</name>
    <dbReference type="NCBI Taxonomy" id="5627"/>
    <lineage>
        <taxon>Eukaryota</taxon>
        <taxon>Fungi</taxon>
        <taxon>Dikarya</taxon>
        <taxon>Basidiomycota</taxon>
        <taxon>Agaricomycotina</taxon>
        <taxon>Agaricomycetes</taxon>
        <taxon>Polyporales</taxon>
        <taxon>Grifolaceae</taxon>
        <taxon>Grifola</taxon>
    </lineage>
</organism>
<protein>
    <submittedName>
        <fullName evidence="1">Uncharacterized protein</fullName>
    </submittedName>
</protein>